<dbReference type="InterPro" id="IPR051538">
    <property type="entry name" value="Acyl-CoA_Synth/Transferase"/>
</dbReference>
<gene>
    <name evidence="8" type="ORF">AKJ65_04275</name>
</gene>
<evidence type="ECO:0000256" key="4">
    <source>
        <dbReference type="ARBA" id="ARBA00022741"/>
    </source>
</evidence>
<protein>
    <recommendedName>
        <fullName evidence="2">acetate--CoA ligase (ADP-forming)</fullName>
        <ecNumber evidence="2">6.2.1.13</ecNumber>
    </recommendedName>
</protein>
<dbReference type="GO" id="GO:0005524">
    <property type="term" value="F:ATP binding"/>
    <property type="evidence" value="ECO:0007669"/>
    <property type="project" value="UniProtKB-UniRule"/>
</dbReference>
<evidence type="ECO:0000256" key="3">
    <source>
        <dbReference type="ARBA" id="ARBA00022598"/>
    </source>
</evidence>
<feature type="domain" description="ATP-grasp" evidence="7">
    <location>
        <begin position="28"/>
        <end position="64"/>
    </location>
</feature>
<dbReference type="AlphaFoldDB" id="A0A133UJT3"/>
<dbReference type="PROSITE" id="PS50975">
    <property type="entry name" value="ATP_GRASP"/>
    <property type="match status" value="1"/>
</dbReference>
<dbReference type="GO" id="GO:0046872">
    <property type="term" value="F:metal ion binding"/>
    <property type="evidence" value="ECO:0007669"/>
    <property type="project" value="InterPro"/>
</dbReference>
<dbReference type="PANTHER" id="PTHR43334:SF1">
    <property type="entry name" value="3-HYDROXYPROPIONATE--COA LIGASE [ADP-FORMING]"/>
    <property type="match status" value="1"/>
</dbReference>
<evidence type="ECO:0000256" key="2">
    <source>
        <dbReference type="ARBA" id="ARBA00012957"/>
    </source>
</evidence>
<reference evidence="8 9" key="1">
    <citation type="journal article" date="2016" name="Sci. Rep.">
        <title>Metabolic traits of an uncultured archaeal lineage -MSBL1- from brine pools of the Red Sea.</title>
        <authorList>
            <person name="Mwirichia R."/>
            <person name="Alam I."/>
            <person name="Rashid M."/>
            <person name="Vinu M."/>
            <person name="Ba-Alawi W."/>
            <person name="Anthony Kamau A."/>
            <person name="Kamanda Ngugi D."/>
            <person name="Goker M."/>
            <person name="Klenk H.P."/>
            <person name="Bajic V."/>
            <person name="Stingl U."/>
        </authorList>
    </citation>
    <scope>NUCLEOTIDE SEQUENCE [LARGE SCALE GENOMIC DNA]</scope>
    <source>
        <strain evidence="8">SCGC-AAA259E19</strain>
    </source>
</reference>
<keyword evidence="5 6" id="KW-0067">ATP-binding</keyword>
<keyword evidence="3" id="KW-0436">Ligase</keyword>
<name>A0A133UJT3_9EURY</name>
<evidence type="ECO:0000256" key="1">
    <source>
        <dbReference type="ARBA" id="ARBA00001619"/>
    </source>
</evidence>
<proteinExistence type="predicted"/>
<dbReference type="GO" id="GO:0043758">
    <property type="term" value="F:acetate-CoA ligase (ADP-forming) activity"/>
    <property type="evidence" value="ECO:0007669"/>
    <property type="project" value="UniProtKB-EC"/>
</dbReference>
<organism evidence="8 9">
    <name type="scientific">candidate division MSBL1 archaeon SCGC-AAA259E19</name>
    <dbReference type="NCBI Taxonomy" id="1698264"/>
    <lineage>
        <taxon>Archaea</taxon>
        <taxon>Methanobacteriati</taxon>
        <taxon>Methanobacteriota</taxon>
        <taxon>candidate division MSBL1</taxon>
    </lineage>
</organism>
<dbReference type="Pfam" id="PF13549">
    <property type="entry name" value="ATP-grasp_5"/>
    <property type="match status" value="1"/>
</dbReference>
<dbReference type="EC" id="6.2.1.13" evidence="2"/>
<keyword evidence="4 6" id="KW-0547">Nucleotide-binding</keyword>
<dbReference type="InterPro" id="IPR013815">
    <property type="entry name" value="ATP_grasp_subdomain_1"/>
</dbReference>
<accession>A0A133UJT3</accession>
<evidence type="ECO:0000313" key="8">
    <source>
        <dbReference type="EMBL" id="KXA94487.1"/>
    </source>
</evidence>
<dbReference type="EMBL" id="LHXO01000055">
    <property type="protein sequence ID" value="KXA94487.1"/>
    <property type="molecule type" value="Genomic_DNA"/>
</dbReference>
<comment type="caution">
    <text evidence="8">The sequence shown here is derived from an EMBL/GenBank/DDBJ whole genome shotgun (WGS) entry which is preliminary data.</text>
</comment>
<keyword evidence="9" id="KW-1185">Reference proteome</keyword>
<evidence type="ECO:0000256" key="6">
    <source>
        <dbReference type="PROSITE-ProRule" id="PRU00409"/>
    </source>
</evidence>
<sequence length="236" mass="26157">MSDKKDVSETLKTVREAERKILTEYESKNVLSEMEIPVIETVLVNSKLEAVEAARRLKYPVVMKVSSPDITSRSEAEAIRVGLTSELEVRQAFEDIRINARSYRSEADVKGVVVQKYVPNALEVVIRITQDESFGPTVVFGIGGVWTDFLQDISYRLAPVSKSDAGEMIKEIEGYPVLLGSGEGNPVDVSALEDIIHKISQIPEEYEDILEVSLDPVFALEEGKGATVVDARIELK</sequence>
<dbReference type="Gene3D" id="3.30.1490.20">
    <property type="entry name" value="ATP-grasp fold, A domain"/>
    <property type="match status" value="1"/>
</dbReference>
<dbReference type="Proteomes" id="UP000070284">
    <property type="component" value="Unassembled WGS sequence"/>
</dbReference>
<evidence type="ECO:0000259" key="7">
    <source>
        <dbReference type="PROSITE" id="PS50975"/>
    </source>
</evidence>
<dbReference type="InterPro" id="IPR011761">
    <property type="entry name" value="ATP-grasp"/>
</dbReference>
<evidence type="ECO:0000256" key="5">
    <source>
        <dbReference type="ARBA" id="ARBA00022840"/>
    </source>
</evidence>
<comment type="catalytic activity">
    <reaction evidence="1">
        <text>acetate + ATP + CoA = acetyl-CoA + ADP + phosphate</text>
        <dbReference type="Rhea" id="RHEA:15081"/>
        <dbReference type="ChEBI" id="CHEBI:30089"/>
        <dbReference type="ChEBI" id="CHEBI:30616"/>
        <dbReference type="ChEBI" id="CHEBI:43474"/>
        <dbReference type="ChEBI" id="CHEBI:57287"/>
        <dbReference type="ChEBI" id="CHEBI:57288"/>
        <dbReference type="ChEBI" id="CHEBI:456216"/>
        <dbReference type="EC" id="6.2.1.13"/>
    </reaction>
</comment>
<dbReference type="PANTHER" id="PTHR43334">
    <property type="entry name" value="ACETATE--COA LIGASE [ADP-FORMING]"/>
    <property type="match status" value="1"/>
</dbReference>
<dbReference type="FunFam" id="3.30.1490.20:FF:000020">
    <property type="entry name" value="Protein lysine acetyltransferase"/>
    <property type="match status" value="1"/>
</dbReference>
<dbReference type="Gene3D" id="3.30.470.20">
    <property type="entry name" value="ATP-grasp fold, B domain"/>
    <property type="match status" value="1"/>
</dbReference>
<evidence type="ECO:0000313" key="9">
    <source>
        <dbReference type="Proteomes" id="UP000070284"/>
    </source>
</evidence>
<dbReference type="SUPFAM" id="SSF56059">
    <property type="entry name" value="Glutathione synthetase ATP-binding domain-like"/>
    <property type="match status" value="1"/>
</dbReference>